<dbReference type="Proteomes" id="UP000262969">
    <property type="component" value="Unassembled WGS sequence"/>
</dbReference>
<proteinExistence type="predicted"/>
<sequence length="349" mass="42050">MDICYYNGMEICTYDLKDESGIYYQDTVMEWKRRAAERKLICVDCGSPVYLAAGLIKEPYFAHYDIVSCTYGKRMESQELMRGKRLLYHMLKRSFPTKEIHIRHRLPNGLYATCYVKNEEGYDLALDYRLQTLPIKELDLRVQYYDEQGIIPVFLLGIRQDKQEGQLSWYQTYIQNLSGSCAFLDSEEEKLIMKHHITYLESGKRKSKVYQKSYNIHNLSLSEDGRFLCDFYGDCERIKEELEEKEEREQKRLKEIREKERRYHVEQMRQDSFLAAEQERKEQRYNLKLQEYLEWCKQESLLKIDFHTITLPEGIRRDVLLNCIEMIKNGQEEMISKRYLDYIYKLIKE</sequence>
<dbReference type="AlphaFoldDB" id="A0A3D2X5A6"/>
<name>A0A3D2X5A6_9FIRM</name>
<evidence type="ECO:0000313" key="5">
    <source>
        <dbReference type="Proteomes" id="UP000262969"/>
    </source>
</evidence>
<evidence type="ECO:0000259" key="2">
    <source>
        <dbReference type="Pfam" id="PF06054"/>
    </source>
</evidence>
<dbReference type="Pfam" id="PF06054">
    <property type="entry name" value="CoiA_nuc"/>
    <property type="match status" value="1"/>
</dbReference>
<keyword evidence="1" id="KW-0175">Coiled coil</keyword>
<evidence type="ECO:0000256" key="1">
    <source>
        <dbReference type="SAM" id="Coils"/>
    </source>
</evidence>
<gene>
    <name evidence="4" type="ORF">DHW61_04905</name>
</gene>
<feature type="coiled-coil region" evidence="1">
    <location>
        <begin position="232"/>
        <end position="262"/>
    </location>
</feature>
<feature type="domain" description="Competence protein CoiA-like N-terminal" evidence="3">
    <location>
        <begin position="34"/>
        <end position="71"/>
    </location>
</feature>
<protein>
    <recommendedName>
        <fullName evidence="6">Competence CoiA family protein</fullName>
    </recommendedName>
</protein>
<comment type="caution">
    <text evidence="4">The sequence shown here is derived from an EMBL/GenBank/DDBJ whole genome shotgun (WGS) entry which is preliminary data.</text>
</comment>
<organism evidence="4 5">
    <name type="scientific">Lachnoclostridium phytofermentans</name>
    <dbReference type="NCBI Taxonomy" id="66219"/>
    <lineage>
        <taxon>Bacteria</taxon>
        <taxon>Bacillati</taxon>
        <taxon>Bacillota</taxon>
        <taxon>Clostridia</taxon>
        <taxon>Lachnospirales</taxon>
        <taxon>Lachnospiraceae</taxon>
    </lineage>
</organism>
<dbReference type="InterPro" id="IPR010330">
    <property type="entry name" value="CoiA_nuc"/>
</dbReference>
<evidence type="ECO:0008006" key="6">
    <source>
        <dbReference type="Google" id="ProtNLM"/>
    </source>
</evidence>
<reference evidence="4 5" key="1">
    <citation type="journal article" date="2018" name="Nat. Biotechnol.">
        <title>A standardized bacterial taxonomy based on genome phylogeny substantially revises the tree of life.</title>
        <authorList>
            <person name="Parks D.H."/>
            <person name="Chuvochina M."/>
            <person name="Waite D.W."/>
            <person name="Rinke C."/>
            <person name="Skarshewski A."/>
            <person name="Chaumeil P.A."/>
            <person name="Hugenholtz P."/>
        </authorList>
    </citation>
    <scope>NUCLEOTIDE SEQUENCE [LARGE SCALE GENOMIC DNA]</scope>
    <source>
        <strain evidence="4">UBA11728</strain>
    </source>
</reference>
<dbReference type="Pfam" id="PF25164">
    <property type="entry name" value="CoiA_N"/>
    <property type="match status" value="1"/>
</dbReference>
<dbReference type="EMBL" id="DPVV01000169">
    <property type="protein sequence ID" value="HCL01745.1"/>
    <property type="molecule type" value="Genomic_DNA"/>
</dbReference>
<dbReference type="InterPro" id="IPR057253">
    <property type="entry name" value="CoiA-like_N"/>
</dbReference>
<evidence type="ECO:0000259" key="3">
    <source>
        <dbReference type="Pfam" id="PF25164"/>
    </source>
</evidence>
<accession>A0A3D2X5A6</accession>
<evidence type="ECO:0000313" key="4">
    <source>
        <dbReference type="EMBL" id="HCL01745.1"/>
    </source>
</evidence>
<feature type="domain" description="Competence protein CoiA nuclease-like" evidence="2">
    <location>
        <begin position="76"/>
        <end position="222"/>
    </location>
</feature>